<dbReference type="InterPro" id="IPR025267">
    <property type="entry name" value="ORF017-like"/>
</dbReference>
<proteinExistence type="predicted"/>
<dbReference type="Pfam" id="PF13252">
    <property type="entry name" value="Phage_capsid_3"/>
    <property type="match status" value="1"/>
</dbReference>
<reference evidence="1" key="1">
    <citation type="submission" date="2020-04" db="EMBL/GenBank/DDBJ databases">
        <authorList>
            <person name="Chiriac C."/>
            <person name="Salcher M."/>
            <person name="Ghai R."/>
            <person name="Kavagutti S V."/>
        </authorList>
    </citation>
    <scope>NUCLEOTIDE SEQUENCE</scope>
</reference>
<dbReference type="EMBL" id="LR796641">
    <property type="protein sequence ID" value="CAB4155865.1"/>
    <property type="molecule type" value="Genomic_DNA"/>
</dbReference>
<protein>
    <recommendedName>
        <fullName evidence="2">N4-gp56 family major capsid protein</fullName>
    </recommendedName>
</protein>
<evidence type="ECO:0008006" key="2">
    <source>
        <dbReference type="Google" id="ProtNLM"/>
    </source>
</evidence>
<accession>A0A6J5NFA6</accession>
<sequence length="326" mass="34678">MADYYANEISTASLSTDQVAFEKLAYFALRPEMYFDQFADVQATNATNPGASIKFTVFADLAAATTELGEAEDVTPVSMSDSQVTVTLKEYGNATVTTAKLRAASFLPVDPVAAQAVGYNAGLSIDTIARDVLQAGDNVLYATGGAVDPTSRTTINADDTLTITDIRKAVAQLRSANVPTINGNYVGFIHPDVQFDLMSVTDAAGWRDAYKYTDATPLLNGEIGQIDGVRFIASPRAPLFANASNNSGASGTIDSYGTLIMGRQALAKGISLGGEYGAQPTIVYGTVTDLLKRFRPVGWKHFVGYSVFRQEALRRIESASSIGTNS</sequence>
<dbReference type="NCBIfam" id="TIGR04387">
    <property type="entry name" value="capsid_maj_N4"/>
    <property type="match status" value="1"/>
</dbReference>
<evidence type="ECO:0000313" key="1">
    <source>
        <dbReference type="EMBL" id="CAB4155865.1"/>
    </source>
</evidence>
<dbReference type="SUPFAM" id="SSF56563">
    <property type="entry name" value="Major capsid protein gp5"/>
    <property type="match status" value="1"/>
</dbReference>
<name>A0A6J5NFA6_9CAUD</name>
<organism evidence="1">
    <name type="scientific">uncultured Caudovirales phage</name>
    <dbReference type="NCBI Taxonomy" id="2100421"/>
    <lineage>
        <taxon>Viruses</taxon>
        <taxon>Duplodnaviria</taxon>
        <taxon>Heunggongvirae</taxon>
        <taxon>Uroviricota</taxon>
        <taxon>Caudoviricetes</taxon>
        <taxon>Peduoviridae</taxon>
        <taxon>Maltschvirus</taxon>
        <taxon>Maltschvirus maltsch</taxon>
    </lineage>
</organism>
<gene>
    <name evidence="1" type="ORF">UFOVP668_22</name>
</gene>